<feature type="transmembrane region" description="Helical" evidence="7">
    <location>
        <begin position="384"/>
        <end position="400"/>
    </location>
</feature>
<dbReference type="GO" id="GO:0022857">
    <property type="term" value="F:transmembrane transporter activity"/>
    <property type="evidence" value="ECO:0007669"/>
    <property type="project" value="InterPro"/>
</dbReference>
<evidence type="ECO:0000256" key="4">
    <source>
        <dbReference type="ARBA" id="ARBA00022989"/>
    </source>
</evidence>
<dbReference type="PANTHER" id="PTHR23513:SF11">
    <property type="entry name" value="STAPHYLOFERRIN A TRANSPORTER"/>
    <property type="match status" value="1"/>
</dbReference>
<evidence type="ECO:0000313" key="8">
    <source>
        <dbReference type="EMBL" id="GLK14945.1"/>
    </source>
</evidence>
<dbReference type="CDD" id="cd06173">
    <property type="entry name" value="MFS_MefA_like"/>
    <property type="match status" value="1"/>
</dbReference>
<organism evidence="8 9">
    <name type="scientific">Streptosporangium carneum</name>
    <dbReference type="NCBI Taxonomy" id="47481"/>
    <lineage>
        <taxon>Bacteria</taxon>
        <taxon>Bacillati</taxon>
        <taxon>Actinomycetota</taxon>
        <taxon>Actinomycetes</taxon>
        <taxon>Streptosporangiales</taxon>
        <taxon>Streptosporangiaceae</taxon>
        <taxon>Streptosporangium</taxon>
    </lineage>
</organism>
<evidence type="ECO:0000256" key="1">
    <source>
        <dbReference type="ARBA" id="ARBA00004651"/>
    </source>
</evidence>
<comment type="subcellular location">
    <subcellularLocation>
        <location evidence="1">Cell membrane</location>
        <topology evidence="1">Multi-pass membrane protein</topology>
    </subcellularLocation>
</comment>
<proteinExistence type="predicted"/>
<dbReference type="Proteomes" id="UP001143474">
    <property type="component" value="Unassembled WGS sequence"/>
</dbReference>
<feature type="transmembrane region" description="Helical" evidence="7">
    <location>
        <begin position="353"/>
        <end position="372"/>
    </location>
</feature>
<sequence length="497" mass="50744">MPPTQRNGTRKRGAQGHDDAGGRGAPGRDTHEHDAQGHLARGDGGRRSLTRGAEEDDGRRSLTRGAGEDDAQERLPGERGATYAEVFASGEFRVLFGGFTLMVAGEQVKMLALSALVYARTGSPGLSAAAYMLGFLPYAVGGTFLLAPADRMRPRTLMVTGELVRVVTCLLLAFAGLPVWAMLALVLVAGLFSPVFTAARSALLPGLLPGDAFVLARSVLSMTSAGAQIGGLAVGGAVLAATGPTGALASTAVLSAVAAALLRAGLPDLPARGRDRDDAGGRTTREEREAAEGGVVREPAREAAEGGAVRETLRVNRILLADTRVRGLLLAQWLPLSFVAGAEAMLVPYLGGAAGITLAAASTGLAVGNVLVGRFATPSTRERLSLPLAALAGVPLLAFALRPGAFAAALCVLLAVAAGGAYELGLQRRFVEAVPEPIRGQSFGLLTAGAMTGQGASAALVGLASEFTAPHLAIVGSGVAAVVSALALRRHLRPERL</sequence>
<dbReference type="Gene3D" id="1.20.1250.20">
    <property type="entry name" value="MFS general substrate transporter like domains"/>
    <property type="match status" value="1"/>
</dbReference>
<dbReference type="PANTHER" id="PTHR23513">
    <property type="entry name" value="INTEGRAL MEMBRANE EFFLUX PROTEIN-RELATED"/>
    <property type="match status" value="1"/>
</dbReference>
<feature type="transmembrane region" description="Helical" evidence="7">
    <location>
        <begin position="469"/>
        <end position="488"/>
    </location>
</feature>
<dbReference type="SUPFAM" id="SSF103473">
    <property type="entry name" value="MFS general substrate transporter"/>
    <property type="match status" value="1"/>
</dbReference>
<dbReference type="Pfam" id="PF07690">
    <property type="entry name" value="MFS_1"/>
    <property type="match status" value="1"/>
</dbReference>
<keyword evidence="2" id="KW-1003">Cell membrane</keyword>
<evidence type="ECO:0000313" key="9">
    <source>
        <dbReference type="Proteomes" id="UP001143474"/>
    </source>
</evidence>
<feature type="transmembrane region" description="Helical" evidence="7">
    <location>
        <begin position="129"/>
        <end position="149"/>
    </location>
</feature>
<comment type="caution">
    <text evidence="8">The sequence shown here is derived from an EMBL/GenBank/DDBJ whole genome shotgun (WGS) entry which is preliminary data.</text>
</comment>
<dbReference type="GO" id="GO:0005886">
    <property type="term" value="C:plasma membrane"/>
    <property type="evidence" value="ECO:0007669"/>
    <property type="project" value="UniProtKB-SubCell"/>
</dbReference>
<feature type="compositionally biased region" description="Basic and acidic residues" evidence="6">
    <location>
        <begin position="272"/>
        <end position="291"/>
    </location>
</feature>
<feature type="transmembrane region" description="Helical" evidence="7">
    <location>
        <begin position="94"/>
        <end position="117"/>
    </location>
</feature>
<name>A0A9W6ICI7_9ACTN</name>
<dbReference type="EMBL" id="BSEV01000039">
    <property type="protein sequence ID" value="GLK14945.1"/>
    <property type="molecule type" value="Genomic_DNA"/>
</dbReference>
<keyword evidence="9" id="KW-1185">Reference proteome</keyword>
<reference evidence="8" key="2">
    <citation type="submission" date="2023-01" db="EMBL/GenBank/DDBJ databases">
        <authorList>
            <person name="Sun Q."/>
            <person name="Evtushenko L."/>
        </authorList>
    </citation>
    <scope>NUCLEOTIDE SEQUENCE</scope>
    <source>
        <strain evidence="8">VKM Ac-2007</strain>
    </source>
</reference>
<keyword evidence="5 7" id="KW-0472">Membrane</keyword>
<dbReference type="RefSeq" id="WP_271223169.1">
    <property type="nucleotide sequence ID" value="NZ_BAAAVD010000017.1"/>
</dbReference>
<accession>A0A9W6ICI7</accession>
<keyword evidence="3 7" id="KW-0812">Transmembrane</keyword>
<feature type="region of interest" description="Disordered" evidence="6">
    <location>
        <begin position="272"/>
        <end position="303"/>
    </location>
</feature>
<dbReference type="InterPro" id="IPR036259">
    <property type="entry name" value="MFS_trans_sf"/>
</dbReference>
<keyword evidence="4 7" id="KW-1133">Transmembrane helix</keyword>
<feature type="region of interest" description="Disordered" evidence="6">
    <location>
        <begin position="1"/>
        <end position="77"/>
    </location>
</feature>
<reference evidence="8" key="1">
    <citation type="journal article" date="2014" name="Int. J. Syst. Evol. Microbiol.">
        <title>Complete genome sequence of Corynebacterium casei LMG S-19264T (=DSM 44701T), isolated from a smear-ripened cheese.</title>
        <authorList>
            <consortium name="US DOE Joint Genome Institute (JGI-PGF)"/>
            <person name="Walter F."/>
            <person name="Albersmeier A."/>
            <person name="Kalinowski J."/>
            <person name="Ruckert C."/>
        </authorList>
    </citation>
    <scope>NUCLEOTIDE SEQUENCE</scope>
    <source>
        <strain evidence="8">VKM Ac-2007</strain>
    </source>
</reference>
<dbReference type="AlphaFoldDB" id="A0A9W6ICI7"/>
<evidence type="ECO:0000256" key="3">
    <source>
        <dbReference type="ARBA" id="ARBA00022692"/>
    </source>
</evidence>
<feature type="transmembrane region" description="Helical" evidence="7">
    <location>
        <begin position="327"/>
        <end position="347"/>
    </location>
</feature>
<dbReference type="InterPro" id="IPR011701">
    <property type="entry name" value="MFS"/>
</dbReference>
<feature type="compositionally biased region" description="Basic and acidic residues" evidence="6">
    <location>
        <begin position="15"/>
        <end position="46"/>
    </location>
</feature>
<protein>
    <submittedName>
        <fullName evidence="8">Membrane protein</fullName>
    </submittedName>
</protein>
<evidence type="ECO:0000256" key="5">
    <source>
        <dbReference type="ARBA" id="ARBA00023136"/>
    </source>
</evidence>
<feature type="transmembrane region" description="Helical" evidence="7">
    <location>
        <begin position="443"/>
        <end position="463"/>
    </location>
</feature>
<gene>
    <name evidence="8" type="ORF">GCM10017600_83580</name>
</gene>
<feature type="transmembrane region" description="Helical" evidence="7">
    <location>
        <begin position="180"/>
        <end position="199"/>
    </location>
</feature>
<evidence type="ECO:0000256" key="2">
    <source>
        <dbReference type="ARBA" id="ARBA00022475"/>
    </source>
</evidence>
<evidence type="ECO:0000256" key="7">
    <source>
        <dbReference type="SAM" id="Phobius"/>
    </source>
</evidence>
<evidence type="ECO:0000256" key="6">
    <source>
        <dbReference type="SAM" id="MobiDB-lite"/>
    </source>
</evidence>
<feature type="transmembrane region" description="Helical" evidence="7">
    <location>
        <begin position="406"/>
        <end position="422"/>
    </location>
</feature>